<accession>A0A2P2JZD7</accession>
<feature type="compositionally biased region" description="Polar residues" evidence="4">
    <location>
        <begin position="1"/>
        <end position="12"/>
    </location>
</feature>
<feature type="compositionally biased region" description="Basic and acidic residues" evidence="4">
    <location>
        <begin position="43"/>
        <end position="71"/>
    </location>
</feature>
<evidence type="ECO:0000313" key="5">
    <source>
        <dbReference type="EMBL" id="MBW98842.1"/>
    </source>
</evidence>
<keyword evidence="2 3" id="KW-0175">Coiled coil</keyword>
<protein>
    <submittedName>
        <fullName evidence="5">Interactor of constitutive active ROPs 3</fullName>
    </submittedName>
</protein>
<dbReference type="EMBL" id="GGEC01018359">
    <property type="protein sequence ID" value="MBW98842.1"/>
    <property type="molecule type" value="Transcribed_RNA"/>
</dbReference>
<evidence type="ECO:0000256" key="3">
    <source>
        <dbReference type="SAM" id="Coils"/>
    </source>
</evidence>
<feature type="region of interest" description="Disordered" evidence="4">
    <location>
        <begin position="1"/>
        <end position="71"/>
    </location>
</feature>
<dbReference type="PANTHER" id="PTHR34224:SF18">
    <property type="entry name" value="INTERACTOR OF CONSTITUTIVE ACTIVE ROPS 3"/>
    <property type="match status" value="1"/>
</dbReference>
<dbReference type="PANTHER" id="PTHR34224">
    <property type="entry name" value="INTERACTOR OF CONSTITUTIVE ACTIVE ROPS 2, CHLOROPLASTIC-RELATED"/>
    <property type="match status" value="1"/>
</dbReference>
<reference evidence="5" key="1">
    <citation type="submission" date="2018-02" db="EMBL/GenBank/DDBJ databases">
        <title>Rhizophora mucronata_Transcriptome.</title>
        <authorList>
            <person name="Meera S.P."/>
            <person name="Sreeshan A."/>
            <person name="Augustine A."/>
        </authorList>
    </citation>
    <scope>NUCLEOTIDE SEQUENCE</scope>
    <source>
        <tissue evidence="5">Leaf</tissue>
    </source>
</reference>
<feature type="coiled-coil region" evidence="3">
    <location>
        <begin position="381"/>
        <end position="554"/>
    </location>
</feature>
<dbReference type="InterPro" id="IPR029688">
    <property type="entry name" value="ICR"/>
</dbReference>
<sequence length="624" mass="69661">MQTAKGRNGSSDPHQRVSPRAVRQLKTSGLESYSASPSNQARTPKERSPKVIERRSPRSPVSEKHPSRISELESQILQLQGELKRAKDRLTSSESCKEQALEDAEESKRQLLAMSSNLDELQKQILELSTSGEAHVIELQRMSGEQDKVWQSELEAVRQKHSVNSTALASAMSEIQQLKAQLESVAESGATQNKHTQSADEELQILKANLINTLSLVENMKHQLRDSKESENHAKALASETLLQLEAAKKSVEALQSDGLKATEAYDAVALELDQSRARVNLLEGLVSKLKMDMHDGSNHISPDCTGSCDTKQMMIENGQSAERSQLEAEICLLKSEVQRLRSALEAAEVKYHEKQIHSTVQIRSVYEQVEQIKTGSIHREAELDAELKKARSDIEDLKAELMDKETELQGISEENEGLIMKLNKSLAYQRESELENELKQLKENLSDLKVSLMDKEAELQVVLEQNENLNGEISARAKDRGKAHNHTAVELEAAKAAKREALAKLEVVMEEVDRSNKRVARVTEQLEAAQASNSEMEAELRRLKVQSDQWRKAAEAAAAMLSSGNNGKFMERTGSMDSPYSPLSWKISSRYCEDVDDDLLRKGNGNMLKRLGGLWKKPLGRTS</sequence>
<evidence type="ECO:0000256" key="2">
    <source>
        <dbReference type="ARBA" id="ARBA00023054"/>
    </source>
</evidence>
<evidence type="ECO:0000256" key="1">
    <source>
        <dbReference type="ARBA" id="ARBA00009778"/>
    </source>
</evidence>
<organism evidence="5">
    <name type="scientific">Rhizophora mucronata</name>
    <name type="common">Asiatic mangrove</name>
    <dbReference type="NCBI Taxonomy" id="61149"/>
    <lineage>
        <taxon>Eukaryota</taxon>
        <taxon>Viridiplantae</taxon>
        <taxon>Streptophyta</taxon>
        <taxon>Embryophyta</taxon>
        <taxon>Tracheophyta</taxon>
        <taxon>Spermatophyta</taxon>
        <taxon>Magnoliopsida</taxon>
        <taxon>eudicotyledons</taxon>
        <taxon>Gunneridae</taxon>
        <taxon>Pentapetalae</taxon>
        <taxon>rosids</taxon>
        <taxon>fabids</taxon>
        <taxon>Malpighiales</taxon>
        <taxon>Rhizophoraceae</taxon>
        <taxon>Rhizophora</taxon>
    </lineage>
</organism>
<feature type="compositionally biased region" description="Polar residues" evidence="4">
    <location>
        <begin position="25"/>
        <end position="42"/>
    </location>
</feature>
<comment type="similarity">
    <text evidence="1">Belongs to the ICR family.</text>
</comment>
<dbReference type="EMBL" id="GGEC01018358">
    <property type="protein sequence ID" value="MBW98841.1"/>
    <property type="molecule type" value="Transcribed_RNA"/>
</dbReference>
<name>A0A2P2JZD7_RHIMU</name>
<evidence type="ECO:0000256" key="4">
    <source>
        <dbReference type="SAM" id="MobiDB-lite"/>
    </source>
</evidence>
<dbReference type="AlphaFoldDB" id="A0A2P2JZD7"/>
<proteinExistence type="inferred from homology"/>